<comment type="caution">
    <text evidence="1">The sequence shown here is derived from an EMBL/GenBank/DDBJ whole genome shotgun (WGS) entry which is preliminary data.</text>
</comment>
<dbReference type="EMBL" id="AGWK01000005">
    <property type="protein sequence ID" value="EHO74626.1"/>
    <property type="molecule type" value="Genomic_DNA"/>
</dbReference>
<keyword evidence="2" id="KW-1185">Reference proteome</keyword>
<dbReference type="AlphaFoldDB" id="H1PZU6"/>
<accession>H1PZU6</accession>
<dbReference type="PROSITE" id="PS51257">
    <property type="entry name" value="PROKAR_LIPOPROTEIN"/>
    <property type="match status" value="1"/>
</dbReference>
<dbReference type="Proteomes" id="UP000016023">
    <property type="component" value="Unassembled WGS sequence"/>
</dbReference>
<sequence length="219" mass="25369">MSKSIFLILSALLVGCATTPRYVVLNKQQSMFYSPEQVNELNNLTRYLIKRSREGKFLDSIYVYHVRAFNIPFKVDIIDPDVRNSPFVDEDFCGPGFLNKVCAEPIYSLALGSRKKKYPHTDSFVFSKDKTYGGWAWMGWFTGRYSGVKVTFPPAELIKEFENDSLTGFFSLFNMEYHRDIGKVIFATTRDGGVKVFSYNDSTILRRWTLKEFGEKYLR</sequence>
<organism evidence="1 2">
    <name type="scientific">Prevotella micans F0438</name>
    <dbReference type="NCBI Taxonomy" id="883158"/>
    <lineage>
        <taxon>Bacteria</taxon>
        <taxon>Pseudomonadati</taxon>
        <taxon>Bacteroidota</taxon>
        <taxon>Bacteroidia</taxon>
        <taxon>Bacteroidales</taxon>
        <taxon>Prevotellaceae</taxon>
        <taxon>Prevotella</taxon>
    </lineage>
</organism>
<evidence type="ECO:0008006" key="3">
    <source>
        <dbReference type="Google" id="ProtNLM"/>
    </source>
</evidence>
<reference evidence="1 2" key="1">
    <citation type="submission" date="2011-12" db="EMBL/GenBank/DDBJ databases">
        <title>The Genome Sequence of Prevotella micans F0438.</title>
        <authorList>
            <consortium name="The Broad Institute Genome Sequencing Platform"/>
            <person name="Earl A."/>
            <person name="Ward D."/>
            <person name="Feldgarden M."/>
            <person name="Gevers D."/>
            <person name="Izard J."/>
            <person name="Baranova O.V."/>
            <person name="Blanton J.M."/>
            <person name="Wade W.G."/>
            <person name="Dewhirst F.E."/>
            <person name="Young S.K."/>
            <person name="Zeng Q."/>
            <person name="Gargeya S."/>
            <person name="Fitzgerald M."/>
            <person name="Haas B."/>
            <person name="Abouelleil A."/>
            <person name="Alvarado L."/>
            <person name="Arachchi H.M."/>
            <person name="Berlin A."/>
            <person name="Chapman S.B."/>
            <person name="Gearin G."/>
            <person name="Goldberg J."/>
            <person name="Griggs A."/>
            <person name="Gujja S."/>
            <person name="Hansen M."/>
            <person name="Heiman D."/>
            <person name="Howarth C."/>
            <person name="Larimer J."/>
            <person name="Lui A."/>
            <person name="MacDonald P.J.P."/>
            <person name="McCowen C."/>
            <person name="Montmayeur A."/>
            <person name="Murphy C."/>
            <person name="Neiman D."/>
            <person name="Pearson M."/>
            <person name="Priest M."/>
            <person name="Roberts A."/>
            <person name="Saif S."/>
            <person name="Shea T."/>
            <person name="Sisk P."/>
            <person name="Stolte C."/>
            <person name="Sykes S."/>
            <person name="Wortman J."/>
            <person name="Nusbaum C."/>
            <person name="Birren B."/>
        </authorList>
    </citation>
    <scope>NUCLEOTIDE SEQUENCE [LARGE SCALE GENOMIC DNA]</scope>
    <source>
        <strain evidence="1 2">F0438</strain>
    </source>
</reference>
<evidence type="ECO:0000313" key="2">
    <source>
        <dbReference type="Proteomes" id="UP000016023"/>
    </source>
</evidence>
<name>H1PZU6_9BACT</name>
<gene>
    <name evidence="1" type="ORF">HMPREF9140_00184</name>
</gene>
<proteinExistence type="predicted"/>
<evidence type="ECO:0000313" key="1">
    <source>
        <dbReference type="EMBL" id="EHO74626.1"/>
    </source>
</evidence>
<protein>
    <recommendedName>
        <fullName evidence="3">Lipoprotein</fullName>
    </recommendedName>
</protein>
<dbReference type="HOGENOM" id="CLU_1260495_0_0_10"/>
<dbReference type="PATRIC" id="fig|883158.3.peg.195"/>
<dbReference type="STRING" id="883158.HMPREF9140_00184"/>
<dbReference type="RefSeq" id="WP_006951112.1">
    <property type="nucleotide sequence ID" value="NZ_JH594521.1"/>
</dbReference>